<protein>
    <submittedName>
        <fullName evidence="2">Glycosyltransferase</fullName>
    </submittedName>
</protein>
<evidence type="ECO:0000313" key="3">
    <source>
        <dbReference type="Proteomes" id="UP000515808"/>
    </source>
</evidence>
<sequence length="349" mass="40164">MKNKIIVAPLNWGLGHATRCVPIIKSLLENNFTPVIASDGNSLQFLQEEFPHLETVKLPSYDISYSKNLKLKLILNFPRILKSIQQEQKIINRFIDKNTDVAGLISDNRFGVRSNIVPSVYITHQTTVLSGITSFFSSKIHQNIINKFDECWIPDNENSEFSGKLSTSKSVSNQKFIGVLSRFKKKELEKKVDVLIILSGPEPNRTFLEKKLVSEFKNDKRSIVFVLGNVEGNQKKWTNNKCVFYNYLLSEELHNLINSSKILVCRSGYSSIMDLAVLEKKVFFIPTENQPEQEYLANYLQEKIVAPFCKIDEFRKERLLELENYKGLKTKETTLNASLFSLFHSKRKL</sequence>
<dbReference type="SUPFAM" id="SSF53756">
    <property type="entry name" value="UDP-Glycosyltransferase/glycogen phosphorylase"/>
    <property type="match status" value="1"/>
</dbReference>
<evidence type="ECO:0000259" key="1">
    <source>
        <dbReference type="Pfam" id="PF04101"/>
    </source>
</evidence>
<keyword evidence="3" id="KW-1185">Reference proteome</keyword>
<reference evidence="2 3" key="1">
    <citation type="submission" date="2020-08" db="EMBL/GenBank/DDBJ databases">
        <title>Polaribacter sp. L12M9 isolated from gut of the Korean scallop.</title>
        <authorList>
            <person name="Jeong Y.S."/>
        </authorList>
    </citation>
    <scope>NUCLEOTIDE SEQUENCE [LARGE SCALE GENOMIC DNA]</scope>
    <source>
        <strain evidence="2 3">L12M9</strain>
    </source>
</reference>
<dbReference type="InterPro" id="IPR007235">
    <property type="entry name" value="Glyco_trans_28_C"/>
</dbReference>
<dbReference type="GO" id="GO:0016758">
    <property type="term" value="F:hexosyltransferase activity"/>
    <property type="evidence" value="ECO:0007669"/>
    <property type="project" value="InterPro"/>
</dbReference>
<feature type="domain" description="Glycosyl transferase family 28 C-terminal" evidence="1">
    <location>
        <begin position="234"/>
        <end position="320"/>
    </location>
</feature>
<dbReference type="Gene3D" id="3.40.50.2000">
    <property type="entry name" value="Glycogen Phosphorylase B"/>
    <property type="match status" value="1"/>
</dbReference>
<dbReference type="Pfam" id="PF04101">
    <property type="entry name" value="Glyco_tran_28_C"/>
    <property type="match status" value="1"/>
</dbReference>
<dbReference type="KEGG" id="ppec:H9W90_13490"/>
<gene>
    <name evidence="2" type="ORF">H9W90_13490</name>
</gene>
<name>A0A7G9L992_9FLAO</name>
<dbReference type="Proteomes" id="UP000515808">
    <property type="component" value="Chromosome"/>
</dbReference>
<organism evidence="2 3">
    <name type="scientific">Polaribacter pectinis</name>
    <dbReference type="NCBI Taxonomy" id="2738844"/>
    <lineage>
        <taxon>Bacteria</taxon>
        <taxon>Pseudomonadati</taxon>
        <taxon>Bacteroidota</taxon>
        <taxon>Flavobacteriia</taxon>
        <taxon>Flavobacteriales</taxon>
        <taxon>Flavobacteriaceae</taxon>
    </lineage>
</organism>
<keyword evidence="2" id="KW-0808">Transferase</keyword>
<dbReference type="AlphaFoldDB" id="A0A7G9L992"/>
<proteinExistence type="predicted"/>
<dbReference type="RefSeq" id="WP_187482104.1">
    <property type="nucleotide sequence ID" value="NZ_CP060695.1"/>
</dbReference>
<accession>A0A7G9L992</accession>
<dbReference type="EMBL" id="CP060695">
    <property type="protein sequence ID" value="QNM85191.1"/>
    <property type="molecule type" value="Genomic_DNA"/>
</dbReference>
<evidence type="ECO:0000313" key="2">
    <source>
        <dbReference type="EMBL" id="QNM85191.1"/>
    </source>
</evidence>